<dbReference type="RefSeq" id="WP_036842829.1">
    <property type="nucleotide sequence ID" value="NZ_AULJ01000012.1"/>
</dbReference>
<dbReference type="CDD" id="cd01048">
    <property type="entry name" value="Ferritin_like_AB2"/>
    <property type="match status" value="1"/>
</dbReference>
<feature type="domain" description="Rubrerythrin diiron-binding" evidence="1">
    <location>
        <begin position="53"/>
        <end position="170"/>
    </location>
</feature>
<dbReference type="Gene3D" id="1.20.1260.10">
    <property type="match status" value="1"/>
</dbReference>
<dbReference type="EMBL" id="AVPF01000047">
    <property type="protein sequence ID" value="KGX84876.1"/>
    <property type="molecule type" value="Genomic_DNA"/>
</dbReference>
<dbReference type="InterPro" id="IPR012347">
    <property type="entry name" value="Ferritin-like"/>
</dbReference>
<evidence type="ECO:0000313" key="2">
    <source>
        <dbReference type="EMBL" id="KGX84876.1"/>
    </source>
</evidence>
<name>A0A0A5FVP9_9BACI</name>
<gene>
    <name evidence="2" type="ORF">N783_15815</name>
</gene>
<keyword evidence="3" id="KW-1185">Reference proteome</keyword>
<dbReference type="InterPro" id="IPR019243">
    <property type="entry name" value="DUF2202"/>
</dbReference>
<comment type="caution">
    <text evidence="2">The sequence shown here is derived from an EMBL/GenBank/DDBJ whole genome shotgun (WGS) entry which is preliminary data.</text>
</comment>
<protein>
    <recommendedName>
        <fullName evidence="1">Rubrerythrin diiron-binding domain-containing protein</fullName>
    </recommendedName>
</protein>
<dbReference type="InterPro" id="IPR003251">
    <property type="entry name" value="Rr_diiron-bd_dom"/>
</dbReference>
<proteinExistence type="predicted"/>
<organism evidence="2 3">
    <name type="scientific">Pontibacillus marinus BH030004 = DSM 16465</name>
    <dbReference type="NCBI Taxonomy" id="1385511"/>
    <lineage>
        <taxon>Bacteria</taxon>
        <taxon>Bacillati</taxon>
        <taxon>Bacillota</taxon>
        <taxon>Bacilli</taxon>
        <taxon>Bacillales</taxon>
        <taxon>Bacillaceae</taxon>
        <taxon>Pontibacillus</taxon>
    </lineage>
</organism>
<accession>A0A0A5FVP9</accession>
<dbReference type="SUPFAM" id="SSF47240">
    <property type="entry name" value="Ferritin-like"/>
    <property type="match status" value="1"/>
</dbReference>
<evidence type="ECO:0000313" key="3">
    <source>
        <dbReference type="Proteomes" id="UP000030403"/>
    </source>
</evidence>
<dbReference type="AlphaFoldDB" id="A0A0A5FVP9"/>
<dbReference type="GO" id="GO:0046872">
    <property type="term" value="F:metal ion binding"/>
    <property type="evidence" value="ECO:0007669"/>
    <property type="project" value="InterPro"/>
</dbReference>
<dbReference type="Proteomes" id="UP000030403">
    <property type="component" value="Unassembled WGS sequence"/>
</dbReference>
<dbReference type="Pfam" id="PF02915">
    <property type="entry name" value="Rubrerythrin"/>
    <property type="match status" value="1"/>
</dbReference>
<dbReference type="InterPro" id="IPR009078">
    <property type="entry name" value="Ferritin-like_SF"/>
</dbReference>
<dbReference type="STRING" id="1385511.GCA_000425225_01269"/>
<dbReference type="GO" id="GO:0016491">
    <property type="term" value="F:oxidoreductase activity"/>
    <property type="evidence" value="ECO:0007669"/>
    <property type="project" value="InterPro"/>
</dbReference>
<sequence>MQWLLSRKVRWIFIGIMLLLYIMSSVISAQTEVPEDYGAKGSLQDDDITLEKALTYAIQDEYLAQARYEAVIEKFGPTFPFTNIKVAEQRHIDALVRLFQKYDIDIPENFAKQYTPTPTTLKQAFEAGVEGEIDNIDMYEKLAEADVPDDAKRVFNNLKDASKNHLAAFKSGLESAS</sequence>
<reference evidence="2 3" key="1">
    <citation type="submission" date="2013-08" db="EMBL/GenBank/DDBJ databases">
        <authorList>
            <person name="Huang J."/>
            <person name="Wang G."/>
        </authorList>
    </citation>
    <scope>NUCLEOTIDE SEQUENCE [LARGE SCALE GENOMIC DNA]</scope>
    <source>
        <strain evidence="2 3">BH030004</strain>
    </source>
</reference>
<dbReference type="eggNOG" id="COG1633">
    <property type="taxonomic scope" value="Bacteria"/>
</dbReference>
<evidence type="ECO:0000259" key="1">
    <source>
        <dbReference type="Pfam" id="PF02915"/>
    </source>
</evidence>